<keyword evidence="2" id="KW-1185">Reference proteome</keyword>
<organism evidence="1 2">
    <name type="scientific">Litchfieldella rifensis</name>
    <dbReference type="NCBI Taxonomy" id="762643"/>
    <lineage>
        <taxon>Bacteria</taxon>
        <taxon>Pseudomonadati</taxon>
        <taxon>Pseudomonadota</taxon>
        <taxon>Gammaproteobacteria</taxon>
        <taxon>Oceanospirillales</taxon>
        <taxon>Halomonadaceae</taxon>
        <taxon>Litchfieldella</taxon>
    </lineage>
</organism>
<dbReference type="Pfam" id="PF13289">
    <property type="entry name" value="SIR2_2"/>
    <property type="match status" value="1"/>
</dbReference>
<gene>
    <name evidence="1" type="ORF">ACFOEV_05450</name>
</gene>
<name>A0ABV7LLN8_9GAMM</name>
<accession>A0ABV7LLN8</accession>
<proteinExistence type="predicted"/>
<comment type="caution">
    <text evidence="1">The sequence shown here is derived from an EMBL/GenBank/DDBJ whole genome shotgun (WGS) entry which is preliminary data.</text>
</comment>
<reference evidence="2" key="1">
    <citation type="journal article" date="2019" name="Int. J. Syst. Evol. Microbiol.">
        <title>The Global Catalogue of Microorganisms (GCM) 10K type strain sequencing project: providing services to taxonomists for standard genome sequencing and annotation.</title>
        <authorList>
            <consortium name="The Broad Institute Genomics Platform"/>
            <consortium name="The Broad Institute Genome Sequencing Center for Infectious Disease"/>
            <person name="Wu L."/>
            <person name="Ma J."/>
        </authorList>
    </citation>
    <scope>NUCLEOTIDE SEQUENCE [LARGE SCALE GENOMIC DNA]</scope>
    <source>
        <strain evidence="2">CECT 7698</strain>
    </source>
</reference>
<sequence>MFLGAGAAKACGLPDVAELESRVRSTLGEADRAAFDRQMDGRNIEQVLSRLRRIAGLVTGEDKVDGLTADQAAALDTTVCQSIVRALDITDANLTPVGNLAAWIARADYRLPLEIFTVNYDLLLETALERFGVPYFDGFVGNLNACFRTELVESLPGADGAFVPSLFVRLWKLHGSVNWMRANGGHQVVRIGQPVPEGLPAAIYPSDAKYEESRRMPFIVLQDRLRRALHTPETLVIIAGYSFGDDHLNEMIFDAATRRERSEFVVFCYSDLPPELCERACRTPNVQLIGRAEAVLGGVRAGWKVPMDSTPDLWVGGEDGKLALPDFTHLASYLARSSGRGDYLREDSSINADSAVNGAQDV</sequence>
<dbReference type="RefSeq" id="WP_386772128.1">
    <property type="nucleotide sequence ID" value="NZ_JBHRUG010000013.1"/>
</dbReference>
<dbReference type="Proteomes" id="UP001595579">
    <property type="component" value="Unassembled WGS sequence"/>
</dbReference>
<protein>
    <submittedName>
        <fullName evidence="1">SIR2 family protein</fullName>
    </submittedName>
</protein>
<dbReference type="EMBL" id="JBHRUG010000013">
    <property type="protein sequence ID" value="MFC3283054.1"/>
    <property type="molecule type" value="Genomic_DNA"/>
</dbReference>
<evidence type="ECO:0000313" key="1">
    <source>
        <dbReference type="EMBL" id="MFC3283054.1"/>
    </source>
</evidence>
<evidence type="ECO:0000313" key="2">
    <source>
        <dbReference type="Proteomes" id="UP001595579"/>
    </source>
</evidence>